<dbReference type="SMART" id="SM00022">
    <property type="entry name" value="PLAc"/>
    <property type="match status" value="1"/>
</dbReference>
<evidence type="ECO:0000256" key="2">
    <source>
        <dbReference type="ARBA" id="ARBA00004514"/>
    </source>
</evidence>
<evidence type="ECO:0000256" key="7">
    <source>
        <dbReference type="ARBA" id="ARBA00022837"/>
    </source>
</evidence>
<comment type="domain">
    <text evidence="15">The N-terminal C2 domain associates with lipid membranes upon calcium binding.</text>
</comment>
<evidence type="ECO:0000256" key="10">
    <source>
        <dbReference type="ARBA" id="ARBA00023136"/>
    </source>
</evidence>
<dbReference type="InterPro" id="IPR035892">
    <property type="entry name" value="C2_domain_sf"/>
</dbReference>
<keyword evidence="9 14" id="KW-0443">Lipid metabolism</keyword>
<evidence type="ECO:0000256" key="8">
    <source>
        <dbReference type="ARBA" id="ARBA00022963"/>
    </source>
</evidence>
<keyword evidence="7 15" id="KW-0106">Calcium</keyword>
<organism evidence="18 19">
    <name type="scientific">Apodemus speciosus</name>
    <name type="common">Large Japanese field mouse</name>
    <dbReference type="NCBI Taxonomy" id="105296"/>
    <lineage>
        <taxon>Eukaryota</taxon>
        <taxon>Metazoa</taxon>
        <taxon>Chordata</taxon>
        <taxon>Craniata</taxon>
        <taxon>Vertebrata</taxon>
        <taxon>Euteleostomi</taxon>
        <taxon>Mammalia</taxon>
        <taxon>Eutheria</taxon>
        <taxon>Euarchontoglires</taxon>
        <taxon>Glires</taxon>
        <taxon>Rodentia</taxon>
        <taxon>Myomorpha</taxon>
        <taxon>Muroidea</taxon>
        <taxon>Muridae</taxon>
        <taxon>Murinae</taxon>
        <taxon>Apodemus</taxon>
    </lineage>
</organism>
<gene>
    <name evidence="18" type="ORF">APTSU1_000199000</name>
</gene>
<dbReference type="EC" id="3.1.1.4" evidence="3 15"/>
<evidence type="ECO:0000256" key="5">
    <source>
        <dbReference type="ARBA" id="ARBA00022723"/>
    </source>
</evidence>
<dbReference type="SUPFAM" id="SSF49562">
    <property type="entry name" value="C2 domain (Calcium/lipid-binding domain, CaLB)"/>
    <property type="match status" value="1"/>
</dbReference>
<sequence length="835" mass="93923">MESRSPERRPGHPHQEEASVFCRLTVKVLEARSLPRADLLSKADPYVTLRLPTASGMKFRTQTVTNSSHPVWNETFSFLIQSQVKNILELTVFDEDLITKDDICFKISYDVSEVLPGQLLQKTFRLNPQGPEELDVEFLMERTRDPPENLITNNVLVARELSHLDVSLDRAGNTTMAAGQDKLELELMLKGSYEDTRMFSPDTAFTFSFHYMRGQDTELSGYLRSPRNSGWNSDTSATPFNVPLKSLAAGKEVTVDIPAMEAPEGKLQLRTSCCPKELSVGLSYGLCPEEQAFLRRRKQVVAAALKQALQLEEDLKEDEVPVVGINAEGGGMRAMISLYGHLLALQKLGLLDCVTYFSGISGSTWTMAHLYRDPEWSQRDLEGPISHAREHAAKSLLKEFLPDHVASYRQALRLREEQGYTLTVADLWGLVLESKLHGQVTDQKLSEQKAALERGQNPLPLYLSLNVKESHLDTLHFKGLVADKGEAKGLPGRGSATEWVEFSPYEVGFLKYGGFVPSELFGSEFFMGRLMKRLPESQICFLEGIWSNIFSVNLMDIWYDFTSGKDENDFPMDVQNSEKEFSASAGTSSSVETTWLQPGTALAQAFKGFLTGRPFHQRTANFLHGLQLHRDYCNHRHFSTWADCNLDDTPNQLTPQDPQLCLIDAGCFMNSSCPSLFHPGRQVDLIISFNYNQSLPFKGLQQSEKYCRAQGLPFPRVEPSAEDHRQPQECYLFSDPTCPEAPVLLHFPLVNDSFRDCSAPGVRRGPDELTAGQVDLTGIASPYFMYNMTYKNEDFDRLLQLSDYNVQNNQSTILQALKTVLKRRASETRPLGVKT</sequence>
<dbReference type="CDD" id="cd04036">
    <property type="entry name" value="C2_cPLA2"/>
    <property type="match status" value="1"/>
</dbReference>
<keyword evidence="8 14" id="KW-0442">Lipid degradation</keyword>
<keyword evidence="10" id="KW-0472">Membrane</keyword>
<evidence type="ECO:0000259" key="17">
    <source>
        <dbReference type="PROSITE" id="PS51210"/>
    </source>
</evidence>
<evidence type="ECO:0000256" key="9">
    <source>
        <dbReference type="ARBA" id="ARBA00023098"/>
    </source>
</evidence>
<comment type="subcellular location">
    <subcellularLocation>
        <location evidence="2">Cytoplasm</location>
        <location evidence="2">Cytosol</location>
    </subcellularLocation>
    <subcellularLocation>
        <location evidence="1">Membrane</location>
        <topology evidence="1">Peripheral membrane protein</topology>
    </subcellularLocation>
</comment>
<dbReference type="InterPro" id="IPR000008">
    <property type="entry name" value="C2_dom"/>
</dbReference>
<dbReference type="Pfam" id="PF01735">
    <property type="entry name" value="PLA2_B"/>
    <property type="match status" value="1"/>
</dbReference>
<dbReference type="Proteomes" id="UP001623349">
    <property type="component" value="Unassembled WGS sequence"/>
</dbReference>
<evidence type="ECO:0000313" key="18">
    <source>
        <dbReference type="EMBL" id="GAB1286760.1"/>
    </source>
</evidence>
<keyword evidence="5 15" id="KW-0479">Metal-binding</keyword>
<evidence type="ECO:0000256" key="4">
    <source>
        <dbReference type="ARBA" id="ARBA00022490"/>
    </source>
</evidence>
<comment type="catalytic activity">
    <reaction evidence="12">
        <text>1-hexadecanoyl-2-(5Z,8Z,11Z,14Z-eicosatetraenoyl)-sn-glycero-3-phosphocholine + H2O = 1-hexadecanoyl-sn-glycero-3-phosphocholine + (5Z,8Z,11Z,14Z)-eicosatetraenoate + H(+)</text>
        <dbReference type="Rhea" id="RHEA:40427"/>
        <dbReference type="ChEBI" id="CHEBI:15377"/>
        <dbReference type="ChEBI" id="CHEBI:15378"/>
        <dbReference type="ChEBI" id="CHEBI:32395"/>
        <dbReference type="ChEBI" id="CHEBI:72998"/>
        <dbReference type="ChEBI" id="CHEBI:73003"/>
    </reaction>
    <physiologicalReaction direction="left-to-right" evidence="12">
        <dbReference type="Rhea" id="RHEA:40428"/>
    </physiologicalReaction>
</comment>
<comment type="catalytic activity">
    <reaction evidence="13">
        <text>1-hexadecanoyl-sn-glycero-3-phosphocholine + H2O = sn-glycerol 3-phosphocholine + hexadecanoate + H(+)</text>
        <dbReference type="Rhea" id="RHEA:40435"/>
        <dbReference type="ChEBI" id="CHEBI:7896"/>
        <dbReference type="ChEBI" id="CHEBI:15377"/>
        <dbReference type="ChEBI" id="CHEBI:15378"/>
        <dbReference type="ChEBI" id="CHEBI:16870"/>
        <dbReference type="ChEBI" id="CHEBI:72998"/>
    </reaction>
    <physiologicalReaction direction="left-to-right" evidence="13">
        <dbReference type="Rhea" id="RHEA:40436"/>
    </physiologicalReaction>
</comment>
<dbReference type="Gene3D" id="3.40.1090.10">
    <property type="entry name" value="Cytosolic phospholipase A2 catalytic domain"/>
    <property type="match status" value="1"/>
</dbReference>
<reference evidence="18 19" key="1">
    <citation type="submission" date="2024-08" db="EMBL/GenBank/DDBJ databases">
        <title>The draft genome of Apodemus speciosus.</title>
        <authorList>
            <person name="Nabeshima K."/>
            <person name="Suzuki S."/>
            <person name="Onuma M."/>
        </authorList>
    </citation>
    <scope>NUCLEOTIDE SEQUENCE [LARGE SCALE GENOMIC DNA]</scope>
    <source>
        <strain evidence="18">IB14-021</strain>
    </source>
</reference>
<evidence type="ECO:0000256" key="15">
    <source>
        <dbReference type="RuleBase" id="RU362102"/>
    </source>
</evidence>
<name>A0ABQ0EIW4_APOSI</name>
<evidence type="ECO:0000256" key="14">
    <source>
        <dbReference type="PROSITE-ProRule" id="PRU00555"/>
    </source>
</evidence>
<dbReference type="SUPFAM" id="SSF52151">
    <property type="entry name" value="FabD/lysophospholipase-like"/>
    <property type="match status" value="1"/>
</dbReference>
<dbReference type="InterPro" id="IPR040723">
    <property type="entry name" value="cPLA2_C2"/>
</dbReference>
<keyword evidence="6 14" id="KW-0378">Hydrolase</keyword>
<keyword evidence="19" id="KW-1185">Reference proteome</keyword>
<dbReference type="EMBL" id="BAAFST010000002">
    <property type="protein sequence ID" value="GAB1286760.1"/>
    <property type="molecule type" value="Genomic_DNA"/>
</dbReference>
<dbReference type="InterPro" id="IPR041847">
    <property type="entry name" value="C2_cPLA2"/>
</dbReference>
<dbReference type="PANTHER" id="PTHR10728">
    <property type="entry name" value="CYTOSOLIC PHOSPHOLIPASE A2"/>
    <property type="match status" value="1"/>
</dbReference>
<dbReference type="InterPro" id="IPR016035">
    <property type="entry name" value="Acyl_Trfase/lysoPLipase"/>
</dbReference>
<comment type="catalytic activity">
    <reaction evidence="11">
        <text>a 1,2-diacyl-sn-glycero-3-phosphocholine + H2O = a 1-acyl-sn-glycero-3-phosphocholine + a fatty acid + H(+)</text>
        <dbReference type="Rhea" id="RHEA:15801"/>
        <dbReference type="ChEBI" id="CHEBI:15377"/>
        <dbReference type="ChEBI" id="CHEBI:15378"/>
        <dbReference type="ChEBI" id="CHEBI:28868"/>
        <dbReference type="ChEBI" id="CHEBI:57643"/>
        <dbReference type="ChEBI" id="CHEBI:58168"/>
        <dbReference type="EC" id="3.1.1.4"/>
    </reaction>
    <physiologicalReaction direction="left-to-right" evidence="11">
        <dbReference type="Rhea" id="RHEA:15802"/>
    </physiologicalReaction>
</comment>
<evidence type="ECO:0000256" key="3">
    <source>
        <dbReference type="ARBA" id="ARBA00013278"/>
    </source>
</evidence>
<dbReference type="PANTHER" id="PTHR10728:SF31">
    <property type="entry name" value="CYTOSOLIC PHOSPHOLIPASE A2 DELTA"/>
    <property type="match status" value="1"/>
</dbReference>
<evidence type="ECO:0000256" key="11">
    <source>
        <dbReference type="ARBA" id="ARBA00023422"/>
    </source>
</evidence>
<evidence type="ECO:0000256" key="1">
    <source>
        <dbReference type="ARBA" id="ARBA00004170"/>
    </source>
</evidence>
<dbReference type="Pfam" id="PF00168">
    <property type="entry name" value="C2"/>
    <property type="match status" value="1"/>
</dbReference>
<feature type="domain" description="C2" evidence="16">
    <location>
        <begin position="5"/>
        <end position="124"/>
    </location>
</feature>
<accession>A0ABQ0EIW4</accession>
<proteinExistence type="predicted"/>
<evidence type="ECO:0000256" key="6">
    <source>
        <dbReference type="ARBA" id="ARBA00022801"/>
    </source>
</evidence>
<dbReference type="InterPro" id="IPR002642">
    <property type="entry name" value="LysoPLipase_cat_dom"/>
</dbReference>
<evidence type="ECO:0000256" key="13">
    <source>
        <dbReference type="ARBA" id="ARBA00048656"/>
    </source>
</evidence>
<dbReference type="PROSITE" id="PS51210">
    <property type="entry name" value="PLA2C"/>
    <property type="match status" value="1"/>
</dbReference>
<dbReference type="PROSITE" id="PS50004">
    <property type="entry name" value="C2"/>
    <property type="match status" value="1"/>
</dbReference>
<feature type="domain" description="PLA2c" evidence="17">
    <location>
        <begin position="272"/>
        <end position="835"/>
    </location>
</feature>
<evidence type="ECO:0000259" key="16">
    <source>
        <dbReference type="PROSITE" id="PS50004"/>
    </source>
</evidence>
<protein>
    <recommendedName>
        <fullName evidence="3 15">Phospholipase A2</fullName>
        <ecNumber evidence="3 15">3.1.1.4</ecNumber>
    </recommendedName>
</protein>
<evidence type="ECO:0000256" key="12">
    <source>
        <dbReference type="ARBA" id="ARBA00048373"/>
    </source>
</evidence>
<dbReference type="SMART" id="SM00239">
    <property type="entry name" value="C2"/>
    <property type="match status" value="1"/>
</dbReference>
<dbReference type="Pfam" id="PF18695">
    <property type="entry name" value="cPLA2_C2"/>
    <property type="match status" value="1"/>
</dbReference>
<evidence type="ECO:0000313" key="19">
    <source>
        <dbReference type="Proteomes" id="UP001623349"/>
    </source>
</evidence>
<dbReference type="Gene3D" id="2.60.40.150">
    <property type="entry name" value="C2 domain"/>
    <property type="match status" value="1"/>
</dbReference>
<keyword evidence="4 15" id="KW-0963">Cytoplasm</keyword>
<comment type="caution">
    <text evidence="18">The sequence shown here is derived from an EMBL/GenBank/DDBJ whole genome shotgun (WGS) entry which is preliminary data.</text>
</comment>